<sequence length="177" mass="19459">MGSYLKFLSFTINGINFVALLLLFVGCFVSTFGGGDLSFMGIISGYGFPTFSSLILEVLDEIFAKFHFRLPNVIAPTALVFVLGYASSPHVGFLLGVAAYCHQRHIKELVGNNNGTINLAMMVCGGCVATILAIHRDNLSKIALIVMSIELISCGLEFDKEEEEKKRAEELRRMRNN</sequence>
<feature type="non-terminal residue" evidence="1">
    <location>
        <position position="1"/>
    </location>
</feature>
<gene>
    <name evidence="1" type="ORF">FL82_03443</name>
</gene>
<dbReference type="PROSITE" id="PS51257">
    <property type="entry name" value="PROKAR_LIPOPROTEIN"/>
    <property type="match status" value="1"/>
</dbReference>
<reference evidence="1" key="1">
    <citation type="submission" date="2017-08" db="EMBL/GenBank/DDBJ databases">
        <authorList>
            <person name="de Groot N.N."/>
        </authorList>
    </citation>
    <scope>NUCLEOTIDE SEQUENCE [LARGE SCALE GENOMIC DNA]</scope>
    <source>
        <strain evidence="1">PX439</strain>
    </source>
</reference>
<evidence type="ECO:0000313" key="1">
    <source>
        <dbReference type="EMBL" id="OZF97216.1"/>
    </source>
</evidence>
<dbReference type="EMBL" id="NMWX01000006">
    <property type="protein sequence ID" value="OZF97216.1"/>
    <property type="molecule type" value="Genomic_DNA"/>
</dbReference>
<protein>
    <submittedName>
        <fullName evidence="1">Uncharacterized protein</fullName>
    </submittedName>
</protein>
<keyword evidence="2" id="KW-1185">Reference proteome</keyword>
<accession>A0A261AGH5</accession>
<proteinExistence type="predicted"/>
<organism evidence="1 2">
    <name type="scientific">Caenorhabditis remanei</name>
    <name type="common">Caenorhabditis vulgaris</name>
    <dbReference type="NCBI Taxonomy" id="31234"/>
    <lineage>
        <taxon>Eukaryota</taxon>
        <taxon>Metazoa</taxon>
        <taxon>Ecdysozoa</taxon>
        <taxon>Nematoda</taxon>
        <taxon>Chromadorea</taxon>
        <taxon>Rhabditida</taxon>
        <taxon>Rhabditina</taxon>
        <taxon>Rhabditomorpha</taxon>
        <taxon>Rhabditoidea</taxon>
        <taxon>Rhabditidae</taxon>
        <taxon>Peloderinae</taxon>
        <taxon>Caenorhabditis</taxon>
    </lineage>
</organism>
<dbReference type="KEGG" id="crq:GCK72_014610"/>
<comment type="caution">
    <text evidence="1">The sequence shown here is derived from an EMBL/GenBank/DDBJ whole genome shotgun (WGS) entry which is preliminary data.</text>
</comment>
<dbReference type="HOGENOM" id="CLU_1519253_0_0_1"/>
<dbReference type="CTD" id="9798798"/>
<evidence type="ECO:0000313" key="2">
    <source>
        <dbReference type="Proteomes" id="UP000216624"/>
    </source>
</evidence>
<dbReference type="Proteomes" id="UP000216624">
    <property type="component" value="Unassembled WGS sequence"/>
</dbReference>
<name>A0A261AGH5_CAERE</name>